<accession>A0A8H4VYK7</accession>
<dbReference type="Pfam" id="PF00172">
    <property type="entry name" value="Zn_clus"/>
    <property type="match status" value="1"/>
</dbReference>
<dbReference type="GO" id="GO:0000981">
    <property type="term" value="F:DNA-binding transcription factor activity, RNA polymerase II-specific"/>
    <property type="evidence" value="ECO:0007669"/>
    <property type="project" value="InterPro"/>
</dbReference>
<dbReference type="PROSITE" id="PS50048">
    <property type="entry name" value="ZN2_CY6_FUNGAL_2"/>
    <property type="match status" value="1"/>
</dbReference>
<reference evidence="5 6" key="1">
    <citation type="submission" date="2020-03" db="EMBL/GenBank/DDBJ databases">
        <title>Draft Genome Sequence of Cudoniella acicularis.</title>
        <authorList>
            <person name="Buettner E."/>
            <person name="Kellner H."/>
        </authorList>
    </citation>
    <scope>NUCLEOTIDE SEQUENCE [LARGE SCALE GENOMIC DNA]</scope>
    <source>
        <strain evidence="5 6">DSM 108380</strain>
    </source>
</reference>
<dbReference type="CDD" id="cd12148">
    <property type="entry name" value="fungal_TF_MHR"/>
    <property type="match status" value="2"/>
</dbReference>
<keyword evidence="3" id="KW-0472">Membrane</keyword>
<feature type="compositionally biased region" description="Low complexity" evidence="2">
    <location>
        <begin position="97"/>
        <end position="107"/>
    </location>
</feature>
<dbReference type="OrthoDB" id="5296287at2759"/>
<sequence>MRTPTDNNRIARLSLFAIARADLVVAVVLTSFPRYPSTKSKFKGARRAATQKDHYRVRFGLRYDTVGSLQRQPKLVSNLIMSKHEKRAKRSREEATTQDTSASSQTSVPIHNPPSPDFIISNPLFSQSQQFQPGSLPAGFISSSIHTESSLSTDTRAQSTSGKIAIPKLRASKTTESSSKSLKKGRIPHACDNCRKAKSSCTGEQPCLRCSSSRLPCVYGDNKRDKNRKKANVLYQQNLEITEALKRIQLDTDLSKEGMRVAIDEVLSMTHPESREIDFPNPTQGGHSEEPDDLQDRDEQDDVEDRGSTGSHDVIDVDIDRDEARPTGHMGKSSSVAWAKRTAEECRYTDGQEPSAGIQYPDLVPPSYHAEDADFEYLDVSNINMYERPESKLAEALLQSYFDHVHPVFPILEKESFKFKYNNFRQGSSDASPEDLIWLGTLNIIFAIMSYYAQLVASPHHGLYHDHLIYCARAKMLCMDQRMMSLLSWSAVSTDKLYAILPWWSTIHYICEALAVLMLEMALRSQHMPTESAFIFDDAKLGISWLAMMSSQSISARKAWEVFDKLIRRVAPLINWSVFDIPTEAPIPPGYNWRRPNIAHPIFHPRPPQTQVDQLPRANLQQYEHTLHPISHLDATSAWTAQPSSFQPFRNGRSFPNQPYSSSKQLEHLGNPLDHMEALNRFSAIGNIHGHYDDPWMHMFYPEEQDHAQGMYETQQYRTGIDEGYGAGAGMTYHDFGNLNGNENIEQVHYLTKSPPGQFGQQEGRCDEQDHEQPGIYGGIGEERIFHFGKQDTEHRQPQQQESYQDASLSSWITS</sequence>
<dbReference type="SMART" id="SM00066">
    <property type="entry name" value="GAL4"/>
    <property type="match status" value="1"/>
</dbReference>
<dbReference type="PANTHER" id="PTHR47654">
    <property type="entry name" value="ZN(II)2CYS6 TRANSCRIPTION FACTOR (EUROFUNG)-RELATED"/>
    <property type="match status" value="1"/>
</dbReference>
<organism evidence="5 6">
    <name type="scientific">Cudoniella acicularis</name>
    <dbReference type="NCBI Taxonomy" id="354080"/>
    <lineage>
        <taxon>Eukaryota</taxon>
        <taxon>Fungi</taxon>
        <taxon>Dikarya</taxon>
        <taxon>Ascomycota</taxon>
        <taxon>Pezizomycotina</taxon>
        <taxon>Leotiomycetes</taxon>
        <taxon>Helotiales</taxon>
        <taxon>Tricladiaceae</taxon>
        <taxon>Cudoniella</taxon>
    </lineage>
</organism>
<feature type="transmembrane region" description="Helical" evidence="3">
    <location>
        <begin position="12"/>
        <end position="32"/>
    </location>
</feature>
<keyword evidence="3" id="KW-0812">Transmembrane</keyword>
<gene>
    <name evidence="5" type="ORF">G7Y89_g10875</name>
</gene>
<feature type="compositionally biased region" description="Basic and acidic residues" evidence="2">
    <location>
        <begin position="787"/>
        <end position="797"/>
    </location>
</feature>
<evidence type="ECO:0000256" key="3">
    <source>
        <dbReference type="SAM" id="Phobius"/>
    </source>
</evidence>
<dbReference type="InterPro" id="IPR053230">
    <property type="entry name" value="Trans_reg_galc"/>
</dbReference>
<keyword evidence="1" id="KW-0539">Nucleus</keyword>
<comment type="caution">
    <text evidence="5">The sequence shown here is derived from an EMBL/GenBank/DDBJ whole genome shotgun (WGS) entry which is preliminary data.</text>
</comment>
<name>A0A8H4VYK7_9HELO</name>
<feature type="region of interest" description="Disordered" evidence="2">
    <location>
        <begin position="268"/>
        <end position="336"/>
    </location>
</feature>
<proteinExistence type="predicted"/>
<dbReference type="InterPro" id="IPR036864">
    <property type="entry name" value="Zn2-C6_fun-type_DNA-bd_sf"/>
</dbReference>
<dbReference type="Proteomes" id="UP000566819">
    <property type="component" value="Unassembled WGS sequence"/>
</dbReference>
<feature type="region of interest" description="Disordered" evidence="2">
    <location>
        <begin position="80"/>
        <end position="116"/>
    </location>
</feature>
<keyword evidence="3" id="KW-1133">Transmembrane helix</keyword>
<feature type="region of interest" description="Disordered" evidence="2">
    <location>
        <begin position="787"/>
        <end position="815"/>
    </location>
</feature>
<feature type="compositionally biased region" description="Polar residues" evidence="2">
    <location>
        <begin position="798"/>
        <end position="815"/>
    </location>
</feature>
<evidence type="ECO:0000256" key="2">
    <source>
        <dbReference type="SAM" id="MobiDB-lite"/>
    </source>
</evidence>
<evidence type="ECO:0000313" key="5">
    <source>
        <dbReference type="EMBL" id="KAF4627281.1"/>
    </source>
</evidence>
<evidence type="ECO:0000313" key="6">
    <source>
        <dbReference type="Proteomes" id="UP000566819"/>
    </source>
</evidence>
<dbReference type="Gene3D" id="4.10.240.10">
    <property type="entry name" value="Zn(2)-C6 fungal-type DNA-binding domain"/>
    <property type="match status" value="1"/>
</dbReference>
<dbReference type="CDD" id="cd00067">
    <property type="entry name" value="GAL4"/>
    <property type="match status" value="1"/>
</dbReference>
<dbReference type="PROSITE" id="PS00463">
    <property type="entry name" value="ZN2_CY6_FUNGAL_1"/>
    <property type="match status" value="1"/>
</dbReference>
<dbReference type="AlphaFoldDB" id="A0A8H4VYK7"/>
<dbReference type="GO" id="GO:0008270">
    <property type="term" value="F:zinc ion binding"/>
    <property type="evidence" value="ECO:0007669"/>
    <property type="project" value="InterPro"/>
</dbReference>
<dbReference type="EMBL" id="JAAMPI010000996">
    <property type="protein sequence ID" value="KAF4627281.1"/>
    <property type="molecule type" value="Genomic_DNA"/>
</dbReference>
<feature type="compositionally biased region" description="Acidic residues" evidence="2">
    <location>
        <begin position="290"/>
        <end position="304"/>
    </location>
</feature>
<protein>
    <recommendedName>
        <fullName evidence="4">Zn(2)-C6 fungal-type domain-containing protein</fullName>
    </recommendedName>
</protein>
<evidence type="ECO:0000259" key="4">
    <source>
        <dbReference type="PROSITE" id="PS50048"/>
    </source>
</evidence>
<dbReference type="SUPFAM" id="SSF57701">
    <property type="entry name" value="Zn2/Cys6 DNA-binding domain"/>
    <property type="match status" value="1"/>
</dbReference>
<keyword evidence="6" id="KW-1185">Reference proteome</keyword>
<dbReference type="PANTHER" id="PTHR47654:SF5">
    <property type="entry name" value="TRANSCRIPTION FACTOR DOMAIN-CONTAINING PROTEIN"/>
    <property type="match status" value="1"/>
</dbReference>
<dbReference type="InterPro" id="IPR001138">
    <property type="entry name" value="Zn2Cys6_DnaBD"/>
</dbReference>
<evidence type="ECO:0000256" key="1">
    <source>
        <dbReference type="ARBA" id="ARBA00023242"/>
    </source>
</evidence>
<feature type="domain" description="Zn(2)-C6 fungal-type" evidence="4">
    <location>
        <begin position="190"/>
        <end position="219"/>
    </location>
</feature>